<evidence type="ECO:0000256" key="9">
    <source>
        <dbReference type="ARBA" id="ARBA00023125"/>
    </source>
</evidence>
<dbReference type="EMBL" id="KZ772750">
    <property type="protein sequence ID" value="PTQ34577.1"/>
    <property type="molecule type" value="Genomic_DNA"/>
</dbReference>
<dbReference type="InterPro" id="IPR029398">
    <property type="entry name" value="PolB_thumb"/>
</dbReference>
<dbReference type="Pfam" id="PF14716">
    <property type="entry name" value="HHH_8"/>
    <property type="match status" value="1"/>
</dbReference>
<dbReference type="InterPro" id="IPR018944">
    <property type="entry name" value="DNA_pol_lambd_fingers_domain"/>
</dbReference>
<dbReference type="PROSITE" id="PS00522">
    <property type="entry name" value="DNA_POLYMERASE_X"/>
    <property type="match status" value="1"/>
</dbReference>
<dbReference type="Gene3D" id="3.40.50.10190">
    <property type="entry name" value="BRCT domain"/>
    <property type="match status" value="1"/>
</dbReference>
<dbReference type="Pfam" id="PF10391">
    <property type="entry name" value="DNA_pol_lambd_f"/>
    <property type="match status" value="1"/>
</dbReference>
<dbReference type="OMA" id="NYPYKKP"/>
<evidence type="ECO:0000256" key="10">
    <source>
        <dbReference type="ARBA" id="ARBA00023204"/>
    </source>
</evidence>
<evidence type="ECO:0000256" key="1">
    <source>
        <dbReference type="ARBA" id="ARBA00001936"/>
    </source>
</evidence>
<feature type="active site" description="Nucleophile; Schiff-base intermediate with DNA; for 5'-dRP lyase activity" evidence="13">
    <location>
        <position position="257"/>
    </location>
</feature>
<dbReference type="GO" id="GO:0003677">
    <property type="term" value="F:DNA binding"/>
    <property type="evidence" value="ECO:0007669"/>
    <property type="project" value="UniProtKB-UniRule"/>
</dbReference>
<sequence length="521" mass="58650">MIPQGSKNSRRKPDSTDKLTDGLFSGVLAIFIETGVSRKRLQVWQRRFEDLGGTILTAAANLLGRVDQIIILAAHEAALSKGINFDRLGSCPNLNFVQFRWVEECLKDGTLLSYEPFLLSASQDEHILSTDDSRLDAQSGPQSDQLYVTPALAIVPDGDLRACSEVVNEKRYDEVSEECTIDTKFKAICEDDMPDYNKHISRPLLELSEIYSDVLADEWRSLTYRKVANKLDRLPYQILSADEVKNIQGIGKSMVDKIKEILCTGQLQKLFNLKASSQVQIMQQFASVWGIGPKHALKLYQAGHRSLQDISEDQTLSPMARVGLKYHYDIALRIPQSEVSEAGSFVRHVLEDLCPGASIIVGGSYRRGNATCGDIDLLITHPDGHSHKGLLGRLVTKLEEAQFLITCPNPFTENITHKVNTYMGICKLPQYTHHRRIDIKIYPKQAYAFALVYFTGNDVLNRRIRYLAKKKGYKLSDQGLFLRVGDNKTGMASEVSIPCETEEEVFQKLGLPYPEPHERNW</sequence>
<evidence type="ECO:0000256" key="6">
    <source>
        <dbReference type="ARBA" id="ARBA00022705"/>
    </source>
</evidence>
<dbReference type="SUPFAM" id="SSF81301">
    <property type="entry name" value="Nucleotidyltransferase"/>
    <property type="match status" value="1"/>
</dbReference>
<dbReference type="PANTHER" id="PTHR11276:SF28">
    <property type="entry name" value="DNA POLYMERASE LAMBDA"/>
    <property type="match status" value="1"/>
</dbReference>
<dbReference type="GO" id="GO:0016829">
    <property type="term" value="F:lyase activity"/>
    <property type="evidence" value="ECO:0007669"/>
    <property type="project" value="UniProtKB-KW"/>
</dbReference>
<dbReference type="InterPro" id="IPR043519">
    <property type="entry name" value="NT_sf"/>
</dbReference>
<name>A0A2R6WL40_MARPO</name>
<dbReference type="GO" id="GO:0003887">
    <property type="term" value="F:DNA-directed DNA polymerase activity"/>
    <property type="evidence" value="ECO:0000318"/>
    <property type="project" value="GO_Central"/>
</dbReference>
<dbReference type="InterPro" id="IPR019843">
    <property type="entry name" value="DNA_pol-X_BS"/>
</dbReference>
<dbReference type="GO" id="GO:0006260">
    <property type="term" value="P:DNA replication"/>
    <property type="evidence" value="ECO:0007669"/>
    <property type="project" value="UniProtKB-KW"/>
</dbReference>
<keyword evidence="6" id="KW-0235">DNA replication</keyword>
<dbReference type="Gene3D" id="3.30.210.10">
    <property type="entry name" value="DNA polymerase, thumb domain"/>
    <property type="match status" value="1"/>
</dbReference>
<dbReference type="Gramene" id="Mp5g00050.1">
    <property type="protein sequence ID" value="Mp5g00050.1.cds"/>
    <property type="gene ID" value="Mp5g00050"/>
</dbReference>
<dbReference type="Gene3D" id="3.30.460.10">
    <property type="entry name" value="Beta Polymerase, domain 2"/>
    <property type="match status" value="1"/>
</dbReference>
<dbReference type="Pfam" id="PF14792">
    <property type="entry name" value="DNA_pol_B_palm"/>
    <property type="match status" value="1"/>
</dbReference>
<dbReference type="SMART" id="SM00483">
    <property type="entry name" value="POLXc"/>
    <property type="match status" value="1"/>
</dbReference>
<keyword evidence="4 14" id="KW-0808">Transferase</keyword>
<dbReference type="PRINTS" id="PR00869">
    <property type="entry name" value="DNAPOLX"/>
</dbReference>
<dbReference type="AlphaFoldDB" id="A0A2R6WL40"/>
<evidence type="ECO:0000256" key="8">
    <source>
        <dbReference type="ARBA" id="ARBA00022932"/>
    </source>
</evidence>
<dbReference type="FunFam" id="3.30.460.10:FF:000020">
    <property type="entry name" value="DNA polymerase lambda"/>
    <property type="match status" value="1"/>
</dbReference>
<dbReference type="OrthoDB" id="205514at2759"/>
<dbReference type="InterPro" id="IPR028207">
    <property type="entry name" value="DNA_pol_B_palm_palm"/>
</dbReference>
<dbReference type="InterPro" id="IPR010996">
    <property type="entry name" value="HHH_MUS81"/>
</dbReference>
<reference evidence="17" key="1">
    <citation type="journal article" date="2017" name="Cell">
        <title>Insights into land plant evolution garnered from the Marchantia polymorpha genome.</title>
        <authorList>
            <person name="Bowman J.L."/>
            <person name="Kohchi T."/>
            <person name="Yamato K.T."/>
            <person name="Jenkins J."/>
            <person name="Shu S."/>
            <person name="Ishizaki K."/>
            <person name="Yamaoka S."/>
            <person name="Nishihama R."/>
            <person name="Nakamura Y."/>
            <person name="Berger F."/>
            <person name="Adam C."/>
            <person name="Aki S.S."/>
            <person name="Althoff F."/>
            <person name="Araki T."/>
            <person name="Arteaga-Vazquez M.A."/>
            <person name="Balasubrmanian S."/>
            <person name="Barry K."/>
            <person name="Bauer D."/>
            <person name="Boehm C.R."/>
            <person name="Briginshaw L."/>
            <person name="Caballero-Perez J."/>
            <person name="Catarino B."/>
            <person name="Chen F."/>
            <person name="Chiyoda S."/>
            <person name="Chovatia M."/>
            <person name="Davies K.M."/>
            <person name="Delmans M."/>
            <person name="Demura T."/>
            <person name="Dierschke T."/>
            <person name="Dolan L."/>
            <person name="Dorantes-Acosta A.E."/>
            <person name="Eklund D.M."/>
            <person name="Florent S.N."/>
            <person name="Flores-Sandoval E."/>
            <person name="Fujiyama A."/>
            <person name="Fukuzawa H."/>
            <person name="Galik B."/>
            <person name="Grimanelli D."/>
            <person name="Grimwood J."/>
            <person name="Grossniklaus U."/>
            <person name="Hamada T."/>
            <person name="Haseloff J."/>
            <person name="Hetherington A.J."/>
            <person name="Higo A."/>
            <person name="Hirakawa Y."/>
            <person name="Hundley H.N."/>
            <person name="Ikeda Y."/>
            <person name="Inoue K."/>
            <person name="Inoue S.I."/>
            <person name="Ishida S."/>
            <person name="Jia Q."/>
            <person name="Kakita M."/>
            <person name="Kanazawa T."/>
            <person name="Kawai Y."/>
            <person name="Kawashima T."/>
            <person name="Kennedy M."/>
            <person name="Kinose K."/>
            <person name="Kinoshita T."/>
            <person name="Kohara Y."/>
            <person name="Koide E."/>
            <person name="Komatsu K."/>
            <person name="Kopischke S."/>
            <person name="Kubo M."/>
            <person name="Kyozuka J."/>
            <person name="Lagercrantz U."/>
            <person name="Lin S.S."/>
            <person name="Lindquist E."/>
            <person name="Lipzen A.M."/>
            <person name="Lu C.W."/>
            <person name="De Luna E."/>
            <person name="Martienssen R.A."/>
            <person name="Minamino N."/>
            <person name="Mizutani M."/>
            <person name="Mizutani M."/>
            <person name="Mochizuki N."/>
            <person name="Monte I."/>
            <person name="Mosher R."/>
            <person name="Nagasaki H."/>
            <person name="Nakagami H."/>
            <person name="Naramoto S."/>
            <person name="Nishitani K."/>
            <person name="Ohtani M."/>
            <person name="Okamoto T."/>
            <person name="Okumura M."/>
            <person name="Phillips J."/>
            <person name="Pollak B."/>
            <person name="Reinders A."/>
            <person name="Rovekamp M."/>
            <person name="Sano R."/>
            <person name="Sawa S."/>
            <person name="Schmid M.W."/>
            <person name="Shirakawa M."/>
            <person name="Solano R."/>
            <person name="Spunde A."/>
            <person name="Suetsugu N."/>
            <person name="Sugano S."/>
            <person name="Sugiyama A."/>
            <person name="Sun R."/>
            <person name="Suzuki Y."/>
            <person name="Takenaka M."/>
            <person name="Takezawa D."/>
            <person name="Tomogane H."/>
            <person name="Tsuzuki M."/>
            <person name="Ueda T."/>
            <person name="Umeda M."/>
            <person name="Ward J.M."/>
            <person name="Watanabe Y."/>
            <person name="Yazaki K."/>
            <person name="Yokoyama R."/>
            <person name="Yoshitake Y."/>
            <person name="Yotsui I."/>
            <person name="Zachgo S."/>
            <person name="Schmutz J."/>
        </authorList>
    </citation>
    <scope>NUCLEOTIDE SEQUENCE [LARGE SCALE GENOMIC DNA]</scope>
    <source>
        <strain evidence="17">Tak-1</strain>
    </source>
</reference>
<dbReference type="InterPro" id="IPR022312">
    <property type="entry name" value="DNA_pol_X"/>
</dbReference>
<evidence type="ECO:0000256" key="14">
    <source>
        <dbReference type="RuleBase" id="RU366014"/>
    </source>
</evidence>
<dbReference type="GO" id="GO:0006303">
    <property type="term" value="P:double-strand break repair via nonhomologous end joining"/>
    <property type="evidence" value="ECO:0000318"/>
    <property type="project" value="GO_Central"/>
</dbReference>
<evidence type="ECO:0000313" key="17">
    <source>
        <dbReference type="Proteomes" id="UP000244005"/>
    </source>
</evidence>
<comment type="similarity">
    <text evidence="2 14">Belongs to the DNA polymerase type-X family.</text>
</comment>
<dbReference type="InterPro" id="IPR002008">
    <property type="entry name" value="DNA_pol_X_beta-like"/>
</dbReference>
<dbReference type="SUPFAM" id="SSF52113">
    <property type="entry name" value="BRCT domain"/>
    <property type="match status" value="1"/>
</dbReference>
<evidence type="ECO:0000259" key="15">
    <source>
        <dbReference type="PROSITE" id="PS50172"/>
    </source>
</evidence>
<dbReference type="Proteomes" id="UP000244005">
    <property type="component" value="Unassembled WGS sequence"/>
</dbReference>
<dbReference type="InterPro" id="IPR002054">
    <property type="entry name" value="DNA-dir_DNA_pol_X"/>
</dbReference>
<dbReference type="InterPro" id="IPR037160">
    <property type="entry name" value="DNA_Pol_thumb_sf"/>
</dbReference>
<dbReference type="SUPFAM" id="SSF47802">
    <property type="entry name" value="DNA polymerase beta, N-terminal domain-like"/>
    <property type="match status" value="1"/>
</dbReference>
<feature type="domain" description="BRCT" evidence="15">
    <location>
        <begin position="19"/>
        <end position="119"/>
    </location>
</feature>
<proteinExistence type="inferred from homology"/>
<dbReference type="InterPro" id="IPR036420">
    <property type="entry name" value="BRCT_dom_sf"/>
</dbReference>
<comment type="cofactor">
    <cofactor evidence="1">
        <name>Mn(2+)</name>
        <dbReference type="ChEBI" id="CHEBI:29035"/>
    </cofactor>
</comment>
<dbReference type="GO" id="GO:0046872">
    <property type="term" value="F:metal ion binding"/>
    <property type="evidence" value="ECO:0007669"/>
    <property type="project" value="UniProtKB-UniRule"/>
</dbReference>
<dbReference type="InterPro" id="IPR001357">
    <property type="entry name" value="BRCT_dom"/>
</dbReference>
<dbReference type="InterPro" id="IPR027421">
    <property type="entry name" value="DNA_pol_lamdba_lyase_dom_sf"/>
</dbReference>
<accession>A0A2R6WL40</accession>
<gene>
    <name evidence="16" type="ORF">MARPO_0078s0005</name>
</gene>
<evidence type="ECO:0000256" key="4">
    <source>
        <dbReference type="ARBA" id="ARBA00022679"/>
    </source>
</evidence>
<dbReference type="Gene3D" id="1.10.150.110">
    <property type="entry name" value="DNA polymerase beta, N-terminal domain-like"/>
    <property type="match status" value="1"/>
</dbReference>
<keyword evidence="3" id="KW-0237">DNA synthesis</keyword>
<dbReference type="EC" id="2.7.7.7" evidence="14"/>
<evidence type="ECO:0000256" key="11">
    <source>
        <dbReference type="ARBA" id="ARBA00023239"/>
    </source>
</evidence>
<keyword evidence="11" id="KW-0456">Lyase</keyword>
<keyword evidence="17" id="KW-1185">Reference proteome</keyword>
<keyword evidence="7 14" id="KW-0227">DNA damage</keyword>
<dbReference type="GO" id="GO:0005634">
    <property type="term" value="C:nucleus"/>
    <property type="evidence" value="ECO:0000318"/>
    <property type="project" value="GO_Central"/>
</dbReference>
<evidence type="ECO:0000256" key="13">
    <source>
        <dbReference type="PIRSR" id="PIRSR622312-50"/>
    </source>
</evidence>
<evidence type="ECO:0000313" key="16">
    <source>
        <dbReference type="EMBL" id="PTQ34577.1"/>
    </source>
</evidence>
<evidence type="ECO:0000256" key="3">
    <source>
        <dbReference type="ARBA" id="ARBA00022634"/>
    </source>
</evidence>
<keyword evidence="9" id="KW-0238">DNA-binding</keyword>
<protein>
    <recommendedName>
        <fullName evidence="14">DNA polymerase</fullName>
        <ecNumber evidence="14">2.7.7.7</ecNumber>
    </recommendedName>
</protein>
<comment type="subcellular location">
    <subcellularLocation>
        <location evidence="14">Nucleus</location>
    </subcellularLocation>
</comment>
<keyword evidence="8 14" id="KW-0239">DNA-directed DNA polymerase</keyword>
<keyword evidence="10 14" id="KW-0234">DNA repair</keyword>
<comment type="catalytic activity">
    <reaction evidence="12 14">
        <text>DNA(n) + a 2'-deoxyribonucleoside 5'-triphosphate = DNA(n+1) + diphosphate</text>
        <dbReference type="Rhea" id="RHEA:22508"/>
        <dbReference type="Rhea" id="RHEA-COMP:17339"/>
        <dbReference type="Rhea" id="RHEA-COMP:17340"/>
        <dbReference type="ChEBI" id="CHEBI:33019"/>
        <dbReference type="ChEBI" id="CHEBI:61560"/>
        <dbReference type="ChEBI" id="CHEBI:173112"/>
        <dbReference type="EC" id="2.7.7.7"/>
    </reaction>
</comment>
<dbReference type="CDD" id="cd00141">
    <property type="entry name" value="NT_POLXc"/>
    <property type="match status" value="1"/>
</dbReference>
<evidence type="ECO:0000256" key="2">
    <source>
        <dbReference type="ARBA" id="ARBA00008323"/>
    </source>
</evidence>
<dbReference type="Pfam" id="PF14791">
    <property type="entry name" value="DNA_pol_B_thumb"/>
    <property type="match status" value="1"/>
</dbReference>
<dbReference type="SUPFAM" id="SSF81585">
    <property type="entry name" value="PsbU/PolX domain-like"/>
    <property type="match status" value="1"/>
</dbReference>
<comment type="function">
    <text evidence="14">DNA polymerase that functions in several pathways of DNA repair. Involved in base excision repair (BER) responsible for repair of lesions that give rise to abasic (AP) sites in DNA. Also contributes to DNA double-strand break repair by non-homologous end joining and homologous recombination. Has both template-dependent and template-independent (terminal transferase) DNA polymerase activities. Has also a 5'-deoxyribose-5-phosphate lyase (dRP lyase) activity.</text>
</comment>
<dbReference type="PRINTS" id="PR00870">
    <property type="entry name" value="DNAPOLXBETA"/>
</dbReference>
<dbReference type="Gene3D" id="1.10.150.20">
    <property type="entry name" value="5' to 3' exonuclease, C-terminal subdomain"/>
    <property type="match status" value="1"/>
</dbReference>
<keyword evidence="14" id="KW-0539">Nucleus</keyword>
<evidence type="ECO:0000256" key="12">
    <source>
        <dbReference type="ARBA" id="ARBA00049244"/>
    </source>
</evidence>
<evidence type="ECO:0000256" key="5">
    <source>
        <dbReference type="ARBA" id="ARBA00022695"/>
    </source>
</evidence>
<organism evidence="16 17">
    <name type="scientific">Marchantia polymorpha</name>
    <name type="common">Common liverwort</name>
    <name type="synonym">Marchantia aquatica</name>
    <dbReference type="NCBI Taxonomy" id="3197"/>
    <lineage>
        <taxon>Eukaryota</taxon>
        <taxon>Viridiplantae</taxon>
        <taxon>Streptophyta</taxon>
        <taxon>Embryophyta</taxon>
        <taxon>Marchantiophyta</taxon>
        <taxon>Marchantiopsida</taxon>
        <taxon>Marchantiidae</taxon>
        <taxon>Marchantiales</taxon>
        <taxon>Marchantiaceae</taxon>
        <taxon>Marchantia</taxon>
    </lineage>
</organism>
<keyword evidence="5 14" id="KW-0548">Nucleotidyltransferase</keyword>
<dbReference type="PROSITE" id="PS50172">
    <property type="entry name" value="BRCT"/>
    <property type="match status" value="1"/>
</dbReference>
<dbReference type="PANTHER" id="PTHR11276">
    <property type="entry name" value="DNA POLYMERASE TYPE-X FAMILY MEMBER"/>
    <property type="match status" value="1"/>
</dbReference>
<evidence type="ECO:0000256" key="7">
    <source>
        <dbReference type="ARBA" id="ARBA00022763"/>
    </source>
</evidence>